<organism evidence="3 4">
    <name type="scientific">Legionella brunensis</name>
    <dbReference type="NCBI Taxonomy" id="29422"/>
    <lineage>
        <taxon>Bacteria</taxon>
        <taxon>Pseudomonadati</taxon>
        <taxon>Pseudomonadota</taxon>
        <taxon>Gammaproteobacteria</taxon>
        <taxon>Legionellales</taxon>
        <taxon>Legionellaceae</taxon>
        <taxon>Legionella</taxon>
    </lineage>
</organism>
<comment type="caution">
    <text evidence="3">The sequence shown here is derived from an EMBL/GenBank/DDBJ whole genome shotgun (WGS) entry which is preliminary data.</text>
</comment>
<evidence type="ECO:0000256" key="1">
    <source>
        <dbReference type="SAM" id="Coils"/>
    </source>
</evidence>
<feature type="region of interest" description="Disordered" evidence="2">
    <location>
        <begin position="1388"/>
        <end position="1412"/>
    </location>
</feature>
<proteinExistence type="predicted"/>
<dbReference type="STRING" id="29422.Lbru_3140"/>
<feature type="coiled-coil region" evidence="1">
    <location>
        <begin position="1073"/>
        <end position="1107"/>
    </location>
</feature>
<evidence type="ECO:0000313" key="3">
    <source>
        <dbReference type="EMBL" id="KTC77033.1"/>
    </source>
</evidence>
<keyword evidence="4" id="KW-1185">Reference proteome</keyword>
<dbReference type="Proteomes" id="UP000054742">
    <property type="component" value="Unassembled WGS sequence"/>
</dbReference>
<gene>
    <name evidence="3" type="ORF">Lbru_3140</name>
</gene>
<name>A0A0W0S1M0_9GAMM</name>
<dbReference type="OrthoDB" id="5653987at2"/>
<keyword evidence="1" id="KW-0175">Coiled coil</keyword>
<accession>A0A0W0S1M0</accession>
<dbReference type="RefSeq" id="WP_058443081.1">
    <property type="nucleotide sequence ID" value="NZ_CAAAHU010000008.1"/>
</dbReference>
<protein>
    <submittedName>
        <fullName evidence="3">Interaptin</fullName>
    </submittedName>
</protein>
<sequence>MPAVNNTLLAALQNAALLKKPAEALQVLNKMLEVSHTTPDAFRKAIIDQGAIWNGLGVNFNPTGFAHNNDNDLKPDGDVGMGAVPAQDFQALFKLAAEKRMIIALQNADEAALKAIIEQDNRVQLRNLLAHPDGRTKLGAPAGRIANWNPNDESVLTNDAVDRIRFEAQRQLLLKKISSCQDINQINALLTAGGQPAFQAALNGLGIAPSTSPKMLLANPLGNLQRLVANEAAKKGIELHFANNPPLNLNTTLVALQDPTASTFLNAAISVGTGFPAPYRTALQDADAPWVRALVGKKYLEQALSIGNNKDALKNIASQTDLNALKDILQGGNNANDLYLNAAVTAENLASIRQAAATRALQLKIAELDDVETLNALMKVTSVADIKNVLASNTVLGYQTENSFHSAFSDPKSVQQIVAAAYVRKSLYSAKDATRLRQMLNEPNPDFNVGWGHFTQGRAVPPGVAEYFKNPDNVKKARQQALISLAKSEDGVKALSPDQLATLAYPTSVGLLKGAVRVLLGRPATSAFPGEDDVIHQNAYGDYEKTLSAYAAMEATLRVTKKIDLRGNNFADFIININNLNIADPTAIHGATRELAAFDLSHLNVGALVGTLPQKEQQAFRARLVENLVSNYPEDGDLTKLKKLTQAKDIDTFKAALTDMGITEQGWVNKDSMASVQKAAAAKTIALSLDQYSRFDNHDALIKVIEQLPLATQQVILAKPEIMRTLMDAHGRDVNATSLAIVKALGGDITIDPALLTAAAEENLQHARASKIVNAQVAKIIGEMTLDNPLTEAQVKAINDVLLDPSTDFNGPTTEYKRAVDRFAQVLGMDPEDLYVGFGYDSANRTRDDVIQEAIQDQRDHNQHLIARYGITPSATNKAVMQFLMTLEKEDEFPDAQINTIVGNFYESSSSAEFLGKLQAANLVNPPAPRGTFNRDDLKEQLTPEAFKDAKASASKAVFLSSDQTNIARLIDLQTKERNKFTDLHKEITEADKKIHKQLKLLSETKVFDWFNPAFQATAKENAREMLEQYTELDKVSNSMVKFYRNEITLLNEQLASIPQAHELPVNTPQWRKDKLKEYRDELNKQLDAAQKELERYEGVQRLLRGNPIGPDNSLLKKGLLKTLQEAQVGKDVKFLAFKSKIDDYPISQKQSLLSSAGNETVDLTANLTVRRNQITPEGYKHFDTEKPIPAGCIRNHTIGTVGTTGPIYSKFLEERKPEMARVNSKGQVEYVGSSSFTVRQPPPPTEEKATKEFYMALAMQVLKDGPPTADDPIYLDDGDEDQVKNMWMALMVIGRNVPGMEFDSSAIKVSSTAGFNPNQHIKKDFFGKGESIINLPEYETWKTHPSVLNSATGMKEFSTVKLGEKREEAKEKTNTAASDVVKSKLKDIKPKVEQVNTEQENKAPTVPGQSS</sequence>
<dbReference type="PATRIC" id="fig|29422.6.peg.3318"/>
<reference evidence="3 4" key="1">
    <citation type="submission" date="2015-11" db="EMBL/GenBank/DDBJ databases">
        <title>Genomic analysis of 38 Legionella species identifies large and diverse effector repertoires.</title>
        <authorList>
            <person name="Burstein D."/>
            <person name="Amaro F."/>
            <person name="Zusman T."/>
            <person name="Lifshitz Z."/>
            <person name="Cohen O."/>
            <person name="Gilbert J.A."/>
            <person name="Pupko T."/>
            <person name="Shuman H.A."/>
            <person name="Segal G."/>
        </authorList>
    </citation>
    <scope>NUCLEOTIDE SEQUENCE [LARGE SCALE GENOMIC DNA]</scope>
    <source>
        <strain evidence="3 4">ATCC 43878</strain>
    </source>
</reference>
<evidence type="ECO:0000313" key="4">
    <source>
        <dbReference type="Proteomes" id="UP000054742"/>
    </source>
</evidence>
<evidence type="ECO:0000256" key="2">
    <source>
        <dbReference type="SAM" id="MobiDB-lite"/>
    </source>
</evidence>
<dbReference type="EMBL" id="LNXV01000036">
    <property type="protein sequence ID" value="KTC77033.1"/>
    <property type="molecule type" value="Genomic_DNA"/>
</dbReference>